<organism evidence="1 2">
    <name type="scientific">Aspergillus sclerotialis</name>
    <dbReference type="NCBI Taxonomy" id="2070753"/>
    <lineage>
        <taxon>Eukaryota</taxon>
        <taxon>Fungi</taxon>
        <taxon>Dikarya</taxon>
        <taxon>Ascomycota</taxon>
        <taxon>Pezizomycotina</taxon>
        <taxon>Eurotiomycetes</taxon>
        <taxon>Eurotiomycetidae</taxon>
        <taxon>Eurotiales</taxon>
        <taxon>Aspergillaceae</taxon>
        <taxon>Aspergillus</taxon>
        <taxon>Aspergillus subgen. Polypaecilum</taxon>
    </lineage>
</organism>
<evidence type="ECO:0000313" key="2">
    <source>
        <dbReference type="Proteomes" id="UP000266188"/>
    </source>
</evidence>
<protein>
    <submittedName>
        <fullName evidence="1">Uncharacterized protein</fullName>
    </submittedName>
</protein>
<comment type="caution">
    <text evidence="1">The sequence shown here is derived from an EMBL/GenBank/DDBJ whole genome shotgun (WGS) entry which is preliminary data.</text>
</comment>
<accession>A0A3A2Z225</accession>
<dbReference type="Proteomes" id="UP000266188">
    <property type="component" value="Unassembled WGS sequence"/>
</dbReference>
<name>A0A3A2Z225_9EURO</name>
<dbReference type="EMBL" id="MVGC01002619">
    <property type="protein sequence ID" value="RJE16800.1"/>
    <property type="molecule type" value="Genomic_DNA"/>
</dbReference>
<keyword evidence="2" id="KW-1185">Reference proteome</keyword>
<gene>
    <name evidence="1" type="ORF">PHISCL_10863</name>
</gene>
<sequence>MVIRAQVLDQMVSSRKAVVVFPQAVSHGAVLFDRKVDAGFMALKVRRSGKRLPAADAAELSRLWPARC</sequence>
<evidence type="ECO:0000313" key="1">
    <source>
        <dbReference type="EMBL" id="RJE16800.1"/>
    </source>
</evidence>
<proteinExistence type="predicted"/>
<dbReference type="AlphaFoldDB" id="A0A3A2Z225"/>
<reference evidence="2" key="1">
    <citation type="submission" date="2017-02" db="EMBL/GenBank/DDBJ databases">
        <authorList>
            <person name="Tafer H."/>
            <person name="Lopandic K."/>
        </authorList>
    </citation>
    <scope>NUCLEOTIDE SEQUENCE [LARGE SCALE GENOMIC DNA]</scope>
    <source>
        <strain evidence="2">CBS 366.77</strain>
    </source>
</reference>